<dbReference type="AlphaFoldDB" id="A0A6V7C9I9"/>
<dbReference type="GO" id="GO:0006313">
    <property type="term" value="P:DNA transposition"/>
    <property type="evidence" value="ECO:0007669"/>
    <property type="project" value="InterPro"/>
</dbReference>
<protein>
    <recommendedName>
        <fullName evidence="1">Tn3 transposase DDE domain-containing protein</fullName>
    </recommendedName>
</protein>
<dbReference type="EMBL" id="LR828261">
    <property type="protein sequence ID" value="CAD0312486.1"/>
    <property type="molecule type" value="Genomic_DNA"/>
</dbReference>
<sequence>MVTFAPARRAVLAMVSPRLRYNQLVADLVILHNVEQMTRVLAELREDGAHISAEVLAGLSPYRTSHIKPVR</sequence>
<accession>A0A6V7C9I9</accession>
<dbReference type="EMBL" id="LR828261">
    <property type="protein sequence ID" value="CAD0312495.1"/>
    <property type="molecule type" value="Genomic_DNA"/>
</dbReference>
<dbReference type="Pfam" id="PF01526">
    <property type="entry name" value="DDE_Tnp_Tn3"/>
    <property type="match status" value="1"/>
</dbReference>
<gene>
    <name evidence="2" type="ORF">CFBP2533_11100</name>
</gene>
<dbReference type="GO" id="GO:0004803">
    <property type="term" value="F:transposase activity"/>
    <property type="evidence" value="ECO:0007669"/>
    <property type="project" value="InterPro"/>
</dbReference>
<feature type="domain" description="Tn3 transposase DDE" evidence="1">
    <location>
        <begin position="17"/>
        <end position="69"/>
    </location>
</feature>
<name>A0A6V7C9I9_9XANT</name>
<dbReference type="InterPro" id="IPR002513">
    <property type="entry name" value="Tn3_Tnp_DDE_dom"/>
</dbReference>
<evidence type="ECO:0000259" key="1">
    <source>
        <dbReference type="Pfam" id="PF01526"/>
    </source>
</evidence>
<organism evidence="2">
    <name type="scientific">Xanthomonas hortorum pv. pelargonii</name>
    <dbReference type="NCBI Taxonomy" id="453602"/>
    <lineage>
        <taxon>Bacteria</taxon>
        <taxon>Pseudomonadati</taxon>
        <taxon>Pseudomonadota</taxon>
        <taxon>Gammaproteobacteria</taxon>
        <taxon>Lysobacterales</taxon>
        <taxon>Lysobacteraceae</taxon>
        <taxon>Xanthomonas</taxon>
    </lineage>
</organism>
<evidence type="ECO:0000313" key="2">
    <source>
        <dbReference type="EMBL" id="CAD0312495.1"/>
    </source>
</evidence>
<proteinExistence type="predicted"/>
<reference evidence="2" key="1">
    <citation type="submission" date="2020-07" db="EMBL/GenBank/DDBJ databases">
        <authorList>
            <person name="Pothier F. J."/>
        </authorList>
    </citation>
    <scope>NUCLEOTIDE SEQUENCE</scope>
    <source>
        <strain evidence="2">CFBP 2533</strain>
    </source>
</reference>